<organism evidence="1 2">
    <name type="scientific">Moorena producens 3L</name>
    <dbReference type="NCBI Taxonomy" id="489825"/>
    <lineage>
        <taxon>Bacteria</taxon>
        <taxon>Bacillati</taxon>
        <taxon>Cyanobacteriota</taxon>
        <taxon>Cyanophyceae</taxon>
        <taxon>Coleofasciculales</taxon>
        <taxon>Coleofasciculaceae</taxon>
        <taxon>Moorena</taxon>
    </lineage>
</organism>
<keyword evidence="2" id="KW-1185">Reference proteome</keyword>
<evidence type="ECO:0000313" key="2">
    <source>
        <dbReference type="Proteomes" id="UP000003959"/>
    </source>
</evidence>
<dbReference type="AlphaFoldDB" id="F4XVW4"/>
<evidence type="ECO:0000313" key="1">
    <source>
        <dbReference type="EMBL" id="EGJ31377.1"/>
    </source>
</evidence>
<protein>
    <submittedName>
        <fullName evidence="1">Uncharacterized protein</fullName>
    </submittedName>
</protein>
<accession>F4XVW4</accession>
<gene>
    <name evidence="1" type="ORF">LYNGBM3L_41160</name>
</gene>
<dbReference type="EMBL" id="GL890940">
    <property type="protein sequence ID" value="EGJ31377.1"/>
    <property type="molecule type" value="Genomic_DNA"/>
</dbReference>
<dbReference type="HOGENOM" id="CLU_3254201_0_0_3"/>
<reference evidence="2" key="1">
    <citation type="journal article" date="2011" name="Proc. Natl. Acad. Sci. U.S.A.">
        <title>Genomic insights into the physiology and ecology of the marine filamentous cyanobacterium Lyngbya majuscula.</title>
        <authorList>
            <person name="Jones A.C."/>
            <person name="Monroe E.A."/>
            <person name="Podell S."/>
            <person name="Hess W.R."/>
            <person name="Klages S."/>
            <person name="Esquenazi E."/>
            <person name="Niessen S."/>
            <person name="Hoover H."/>
            <person name="Rothmann M."/>
            <person name="Lasken R.S."/>
            <person name="Yates J.R.III."/>
            <person name="Reinhardt R."/>
            <person name="Kube M."/>
            <person name="Burkart M.D."/>
            <person name="Allen E.E."/>
            <person name="Dorrestein P.C."/>
            <person name="Gerwick W.H."/>
            <person name="Gerwick L."/>
        </authorList>
    </citation>
    <scope>NUCLEOTIDE SEQUENCE [LARGE SCALE GENOMIC DNA]</scope>
    <source>
        <strain evidence="2">3L</strain>
    </source>
</reference>
<proteinExistence type="predicted"/>
<dbReference type="Proteomes" id="UP000003959">
    <property type="component" value="Unassembled WGS sequence"/>
</dbReference>
<name>F4XVW4_9CYAN</name>
<sequence>MNSAIYQELDIAFLRGYLPSFLILNFAPLAPQFWGEQESICW</sequence>